<reference evidence="9 10" key="1">
    <citation type="journal article" date="2013" name="Biodegradation">
        <title>Quantitative proteomic analysis of ibuprofen-degrading Patulibacter sp. strain I11.</title>
        <authorList>
            <person name="Almeida B."/>
            <person name="Kjeldal H."/>
            <person name="Lolas I."/>
            <person name="Knudsen A.D."/>
            <person name="Carvalho G."/>
            <person name="Nielsen K.L."/>
            <person name="Barreto Crespo M.T."/>
            <person name="Stensballe A."/>
            <person name="Nielsen J.L."/>
        </authorList>
    </citation>
    <scope>NUCLEOTIDE SEQUENCE [LARGE SCALE GENOMIC DNA]</scope>
    <source>
        <strain evidence="9 10">I11</strain>
    </source>
</reference>
<feature type="region of interest" description="Disordered" evidence="6">
    <location>
        <begin position="194"/>
        <end position="225"/>
    </location>
</feature>
<evidence type="ECO:0000313" key="10">
    <source>
        <dbReference type="Proteomes" id="UP000005143"/>
    </source>
</evidence>
<dbReference type="InterPro" id="IPR020057">
    <property type="entry name" value="Ribosomal_bL25_b-dom"/>
</dbReference>
<dbReference type="InterPro" id="IPR020930">
    <property type="entry name" value="Ribosomal_uL5_bac-type"/>
</dbReference>
<dbReference type="GO" id="GO:0008097">
    <property type="term" value="F:5S rRNA binding"/>
    <property type="evidence" value="ECO:0007669"/>
    <property type="project" value="InterPro"/>
</dbReference>
<dbReference type="GO" id="GO:0006412">
    <property type="term" value="P:translation"/>
    <property type="evidence" value="ECO:0007669"/>
    <property type="project" value="UniProtKB-UniRule"/>
</dbReference>
<comment type="function">
    <text evidence="5">This is one of the proteins that binds to the 5S RNA in the ribosome where it forms part of the central protuberance.</text>
</comment>
<dbReference type="RefSeq" id="WP_007577324.1">
    <property type="nucleotide sequence ID" value="NZ_AGUD01000251.1"/>
</dbReference>
<name>H0E932_9ACTN</name>
<dbReference type="CDD" id="cd00495">
    <property type="entry name" value="Ribosomal_L25_TL5_CTC"/>
    <property type="match status" value="1"/>
</dbReference>
<dbReference type="NCBIfam" id="TIGR00731">
    <property type="entry name" value="bL25_bact_ctc"/>
    <property type="match status" value="1"/>
</dbReference>
<dbReference type="Gene3D" id="2.170.120.20">
    <property type="entry name" value="Ribosomal protein L25, beta domain"/>
    <property type="match status" value="1"/>
</dbReference>
<feature type="domain" description="Large ribosomal subunit protein bL25 beta" evidence="8">
    <location>
        <begin position="106"/>
        <end position="187"/>
    </location>
</feature>
<protein>
    <recommendedName>
        <fullName evidence="5">Large ribosomal subunit protein bL25</fullName>
    </recommendedName>
    <alternativeName>
        <fullName evidence="5">General stress protein CTC</fullName>
    </alternativeName>
</protein>
<keyword evidence="3 5" id="KW-0689">Ribosomal protein</keyword>
<dbReference type="InterPro" id="IPR020056">
    <property type="entry name" value="Rbsml_bL25/Gln-tRNA_synth_N"/>
</dbReference>
<dbReference type="InterPro" id="IPR029751">
    <property type="entry name" value="Ribosomal_L25_dom"/>
</dbReference>
<proteinExistence type="inferred from homology"/>
<comment type="caution">
    <text evidence="9">The sequence shown here is derived from an EMBL/GenBank/DDBJ whole genome shotgun (WGS) entry which is preliminary data.</text>
</comment>
<accession>H0E932</accession>
<dbReference type="GO" id="GO:0003735">
    <property type="term" value="F:structural constituent of ribosome"/>
    <property type="evidence" value="ECO:0007669"/>
    <property type="project" value="InterPro"/>
</dbReference>
<evidence type="ECO:0000256" key="5">
    <source>
        <dbReference type="HAMAP-Rule" id="MF_01334"/>
    </source>
</evidence>
<dbReference type="EMBL" id="AGUD01000251">
    <property type="protein sequence ID" value="EHN09810.1"/>
    <property type="molecule type" value="Genomic_DNA"/>
</dbReference>
<evidence type="ECO:0000313" key="9">
    <source>
        <dbReference type="EMBL" id="EHN09810.1"/>
    </source>
</evidence>
<evidence type="ECO:0000259" key="7">
    <source>
        <dbReference type="Pfam" id="PF01386"/>
    </source>
</evidence>
<evidence type="ECO:0000259" key="8">
    <source>
        <dbReference type="Pfam" id="PF14693"/>
    </source>
</evidence>
<evidence type="ECO:0000256" key="1">
    <source>
        <dbReference type="ARBA" id="ARBA00022730"/>
    </source>
</evidence>
<keyword evidence="4 5" id="KW-0687">Ribonucleoprotein</keyword>
<evidence type="ECO:0000256" key="4">
    <source>
        <dbReference type="ARBA" id="ARBA00023274"/>
    </source>
</evidence>
<evidence type="ECO:0000256" key="3">
    <source>
        <dbReference type="ARBA" id="ARBA00022980"/>
    </source>
</evidence>
<dbReference type="OrthoDB" id="5242980at2"/>
<gene>
    <name evidence="5" type="primary">rplY</name>
    <name evidence="5" type="synonym">ctc</name>
    <name evidence="9" type="ORF">PAI11_33470</name>
</gene>
<feature type="compositionally biased region" description="Basic and acidic residues" evidence="6">
    <location>
        <begin position="11"/>
        <end position="21"/>
    </location>
</feature>
<dbReference type="InterPro" id="IPR001021">
    <property type="entry name" value="Ribosomal_bL25_long"/>
</dbReference>
<comment type="similarity">
    <text evidence="5">Belongs to the bacterial ribosomal protein bL25 family. CTC subfamily.</text>
</comment>
<keyword evidence="10" id="KW-1185">Reference proteome</keyword>
<dbReference type="InterPro" id="IPR011035">
    <property type="entry name" value="Ribosomal_bL25/Gln-tRNA_synth"/>
</dbReference>
<evidence type="ECO:0000256" key="2">
    <source>
        <dbReference type="ARBA" id="ARBA00022884"/>
    </source>
</evidence>
<dbReference type="Gene3D" id="2.40.240.10">
    <property type="entry name" value="Ribosomal Protein L25, Chain P"/>
    <property type="match status" value="1"/>
</dbReference>
<comment type="subunit">
    <text evidence="5">Part of the 50S ribosomal subunit; part of the 5S rRNA/L5/L18/L25 subcomplex. Contacts the 5S rRNA. Binds to the 5S rRNA independently of L5 and L18.</text>
</comment>
<feature type="domain" description="Large ribosomal subunit protein bL25 L25" evidence="7">
    <location>
        <begin position="8"/>
        <end position="94"/>
    </location>
</feature>
<dbReference type="AlphaFoldDB" id="H0E932"/>
<organism evidence="9 10">
    <name type="scientific">Patulibacter medicamentivorans</name>
    <dbReference type="NCBI Taxonomy" id="1097667"/>
    <lineage>
        <taxon>Bacteria</taxon>
        <taxon>Bacillati</taxon>
        <taxon>Actinomycetota</taxon>
        <taxon>Thermoleophilia</taxon>
        <taxon>Solirubrobacterales</taxon>
        <taxon>Patulibacteraceae</taxon>
        <taxon>Patulibacter</taxon>
    </lineage>
</organism>
<sequence length="225" mass="23335">MATNSSSLAVESRDPQHSRDARRTRRTGQVPGVIYGGDLEPQPIVVDARTLRHTLAAAGAVIDLSIDGASTTQPVILKDAQRHPVRGEIMHIDLLRVDLKQAIQQPVTLELTDVDEAAGVREGGVVEQLLREVTVEALPNEIPESISLSILDLGIGHNLTLAEAVVPAGVTIVDDAETVVVSISAPRVVVEAGAEGEEGAAAEASADAPAESAGGDEAAEESAGE</sequence>
<dbReference type="PANTHER" id="PTHR33284:SF1">
    <property type="entry name" value="RIBOSOMAL PROTEIN L25_GLN-TRNA SYNTHETASE, ANTI-CODON-BINDING DOMAIN-CONTAINING PROTEIN"/>
    <property type="match status" value="1"/>
</dbReference>
<keyword evidence="2 5" id="KW-0694">RNA-binding</keyword>
<dbReference type="Pfam" id="PF14693">
    <property type="entry name" value="Ribosomal_TL5_C"/>
    <property type="match status" value="1"/>
</dbReference>
<dbReference type="Proteomes" id="UP000005143">
    <property type="component" value="Unassembled WGS sequence"/>
</dbReference>
<feature type="compositionally biased region" description="Low complexity" evidence="6">
    <location>
        <begin position="201"/>
        <end position="216"/>
    </location>
</feature>
<dbReference type="PANTHER" id="PTHR33284">
    <property type="entry name" value="RIBOSOMAL PROTEIN L25/GLN-TRNA SYNTHETASE, ANTI-CODON-BINDING DOMAIN-CONTAINING PROTEIN"/>
    <property type="match status" value="1"/>
</dbReference>
<feature type="region of interest" description="Disordered" evidence="6">
    <location>
        <begin position="1"/>
        <end position="33"/>
    </location>
</feature>
<keyword evidence="1 5" id="KW-0699">rRNA-binding</keyword>
<dbReference type="GO" id="GO:0022625">
    <property type="term" value="C:cytosolic large ribosomal subunit"/>
    <property type="evidence" value="ECO:0007669"/>
    <property type="project" value="TreeGrafter"/>
</dbReference>
<evidence type="ECO:0000256" key="6">
    <source>
        <dbReference type="SAM" id="MobiDB-lite"/>
    </source>
</evidence>
<dbReference type="HAMAP" id="MF_01334">
    <property type="entry name" value="Ribosomal_bL25_CTC"/>
    <property type="match status" value="1"/>
</dbReference>
<dbReference type="InterPro" id="IPR037121">
    <property type="entry name" value="Ribosomal_bL25_C"/>
</dbReference>
<dbReference type="Pfam" id="PF01386">
    <property type="entry name" value="Ribosomal_L25p"/>
    <property type="match status" value="1"/>
</dbReference>
<dbReference type="SUPFAM" id="SSF50715">
    <property type="entry name" value="Ribosomal protein L25-like"/>
    <property type="match status" value="1"/>
</dbReference>